<feature type="region of interest" description="Disordered" evidence="1">
    <location>
        <begin position="39"/>
        <end position="61"/>
    </location>
</feature>
<protein>
    <submittedName>
        <fullName evidence="2">Serotonin 1db receptor (5-HT1Db)</fullName>
    </submittedName>
</protein>
<gene>
    <name evidence="2" type="primary">5-HT1Db</name>
</gene>
<dbReference type="AlphaFoldDB" id="Q29002"/>
<reference evidence="2" key="2">
    <citation type="submission" date="1995-01" db="EMBL/GenBank/DDBJ databases">
        <authorList>
            <person name="Luebbert H."/>
        </authorList>
    </citation>
    <scope>NUCLEOTIDE SEQUENCE</scope>
    <source>
        <tissue evidence="2">Pulmonary artery</tissue>
    </source>
</reference>
<feature type="non-terminal residue" evidence="2">
    <location>
        <position position="61"/>
    </location>
</feature>
<name>Q29002_PIG</name>
<keyword evidence="2" id="KW-0675">Receptor</keyword>
<proteinExistence type="evidence at transcript level"/>
<organism evidence="2">
    <name type="scientific">Sus scrofa</name>
    <name type="common">Pig</name>
    <dbReference type="NCBI Taxonomy" id="9823"/>
    <lineage>
        <taxon>Eukaryota</taxon>
        <taxon>Metazoa</taxon>
        <taxon>Chordata</taxon>
        <taxon>Craniata</taxon>
        <taxon>Vertebrata</taxon>
        <taxon>Euteleostomi</taxon>
        <taxon>Mammalia</taxon>
        <taxon>Eutheria</taxon>
        <taxon>Laurasiatheria</taxon>
        <taxon>Artiodactyla</taxon>
        <taxon>Suina</taxon>
        <taxon>Suidae</taxon>
        <taxon>Sus</taxon>
    </lineage>
</organism>
<accession>Q29002</accession>
<feature type="non-terminal residue" evidence="2">
    <location>
        <position position="1"/>
    </location>
</feature>
<reference evidence="2" key="1">
    <citation type="journal article" date="1995" name="FEBS Lett.">
        <title>Expression of serotonin receptor mRNAs in blood vessels.</title>
        <authorList>
            <person name="Ullmer C."/>
            <person name="Schmuck K."/>
            <person name="Kalkman H.O."/>
            <person name="Luebbert H."/>
        </authorList>
    </citation>
    <scope>NUCLEOTIDE SEQUENCE</scope>
    <source>
        <tissue evidence="2">Pulmonary artery</tissue>
    </source>
</reference>
<dbReference type="EMBL" id="Z47984">
    <property type="protein sequence ID" value="CAA88027.1"/>
    <property type="molecule type" value="mRNA"/>
</dbReference>
<evidence type="ECO:0000313" key="2">
    <source>
        <dbReference type="EMBL" id="CAA88027.1"/>
    </source>
</evidence>
<dbReference type="PIR" id="S66488">
    <property type="entry name" value="S66488"/>
</dbReference>
<evidence type="ECO:0000256" key="1">
    <source>
        <dbReference type="SAM" id="MobiDB-lite"/>
    </source>
</evidence>
<sequence length="61" mass="6489">RPALESSTGHCAGSLHLGHHALQCVCDRHCVPDAEAPYPRQLPDRLLGGHRPAGIHPGDAH</sequence>